<protein>
    <submittedName>
        <fullName evidence="1">Uncharacterized protein</fullName>
    </submittedName>
</protein>
<comment type="caution">
    <text evidence="1">The sequence shown here is derived from an EMBL/GenBank/DDBJ whole genome shotgun (WGS) entry which is preliminary data.</text>
</comment>
<dbReference type="Proteomes" id="UP000821865">
    <property type="component" value="Chromosome 3"/>
</dbReference>
<name>A0ACB8D1X5_DERSI</name>
<sequence>MAAKRTRMRCFAGLFLLASVSCYMSNKDAGANKSTTTHDADSDLAFDAGSRFDTLQASGGWAVRRECLYPQEVVFFIYSRPQDWRRRAAIRDSLFEEKAKGFFNWTGLFVVEQPPEDTADGAWTDLEAQVMGDVLLIPRIGRDVAPRKLLLGMQWILQHCARALYVIKVDDDVMIEPFVLFEYLISNVEPRGRLLHCAVMATATRNRVTPLSSRVFGLKADVSALSLVHSFCMGRAIIMNLPILTDLIRASRRLPPWSRWSEAAYVTGQLAVAAGLGHVDFGSRVAWRDSEAYSFVDGGWWIFFHLRGTFALTTLRRALWHQGIWNEALGDDKIRKGLSRRSKPRNTIQKLGNHCPTSPSWAHGLIMHPKTGIERHVRKFYMD</sequence>
<gene>
    <name evidence="1" type="ORF">HPB49_000985</name>
</gene>
<dbReference type="EMBL" id="CM023472">
    <property type="protein sequence ID" value="KAH7958348.1"/>
    <property type="molecule type" value="Genomic_DNA"/>
</dbReference>
<proteinExistence type="predicted"/>
<organism evidence="1 2">
    <name type="scientific">Dermacentor silvarum</name>
    <name type="common">Tick</name>
    <dbReference type="NCBI Taxonomy" id="543639"/>
    <lineage>
        <taxon>Eukaryota</taxon>
        <taxon>Metazoa</taxon>
        <taxon>Ecdysozoa</taxon>
        <taxon>Arthropoda</taxon>
        <taxon>Chelicerata</taxon>
        <taxon>Arachnida</taxon>
        <taxon>Acari</taxon>
        <taxon>Parasitiformes</taxon>
        <taxon>Ixodida</taxon>
        <taxon>Ixodoidea</taxon>
        <taxon>Ixodidae</taxon>
        <taxon>Rhipicephalinae</taxon>
        <taxon>Dermacentor</taxon>
    </lineage>
</organism>
<evidence type="ECO:0000313" key="2">
    <source>
        <dbReference type="Proteomes" id="UP000821865"/>
    </source>
</evidence>
<evidence type="ECO:0000313" key="1">
    <source>
        <dbReference type="EMBL" id="KAH7958348.1"/>
    </source>
</evidence>
<accession>A0ACB8D1X5</accession>
<keyword evidence="2" id="KW-1185">Reference proteome</keyword>
<reference evidence="1" key="1">
    <citation type="submission" date="2020-05" db="EMBL/GenBank/DDBJ databases">
        <title>Large-scale comparative analyses of tick genomes elucidate their genetic diversity and vector capacities.</title>
        <authorList>
            <person name="Jia N."/>
            <person name="Wang J."/>
            <person name="Shi W."/>
            <person name="Du L."/>
            <person name="Sun Y."/>
            <person name="Zhan W."/>
            <person name="Jiang J."/>
            <person name="Wang Q."/>
            <person name="Zhang B."/>
            <person name="Ji P."/>
            <person name="Sakyi L.B."/>
            <person name="Cui X."/>
            <person name="Yuan T."/>
            <person name="Jiang B."/>
            <person name="Yang W."/>
            <person name="Lam T.T.-Y."/>
            <person name="Chang Q."/>
            <person name="Ding S."/>
            <person name="Wang X."/>
            <person name="Zhu J."/>
            <person name="Ruan X."/>
            <person name="Zhao L."/>
            <person name="Wei J."/>
            <person name="Que T."/>
            <person name="Du C."/>
            <person name="Cheng J."/>
            <person name="Dai P."/>
            <person name="Han X."/>
            <person name="Huang E."/>
            <person name="Gao Y."/>
            <person name="Liu J."/>
            <person name="Shao H."/>
            <person name="Ye R."/>
            <person name="Li L."/>
            <person name="Wei W."/>
            <person name="Wang X."/>
            <person name="Wang C."/>
            <person name="Yang T."/>
            <person name="Huo Q."/>
            <person name="Li W."/>
            <person name="Guo W."/>
            <person name="Chen H."/>
            <person name="Zhou L."/>
            <person name="Ni X."/>
            <person name="Tian J."/>
            <person name="Zhou Y."/>
            <person name="Sheng Y."/>
            <person name="Liu T."/>
            <person name="Pan Y."/>
            <person name="Xia L."/>
            <person name="Li J."/>
            <person name="Zhao F."/>
            <person name="Cao W."/>
        </authorList>
    </citation>
    <scope>NUCLEOTIDE SEQUENCE</scope>
    <source>
        <strain evidence="1">Dsil-2018</strain>
    </source>
</reference>